<dbReference type="Pfam" id="PF03466">
    <property type="entry name" value="LysR_substrate"/>
    <property type="match status" value="1"/>
</dbReference>
<reference evidence="6 7" key="2">
    <citation type="journal article" date="2018" name="Nature">
        <title>Mutant phenotypes for thousands of bacterial genes of unknown function.</title>
        <authorList>
            <person name="Price M.N."/>
            <person name="Wetmore K.M."/>
            <person name="Waters R.J."/>
            <person name="Callaghan M."/>
            <person name="Ray J."/>
            <person name="Liu H."/>
            <person name="Kuehl J.V."/>
            <person name="Melnyk R.A."/>
            <person name="Lamson J.S."/>
            <person name="Suh Y."/>
            <person name="Carlson H.K."/>
            <person name="Esquivel Z."/>
            <person name="Sadeeshkumar H."/>
            <person name="Chakraborty R."/>
            <person name="Zane G.M."/>
            <person name="Rubin B.E."/>
            <person name="Wall J.D."/>
            <person name="Visel A."/>
            <person name="Bristow J."/>
            <person name="Blow M.J."/>
            <person name="Arkin A.P."/>
            <person name="Deutschbauer A.M."/>
        </authorList>
    </citation>
    <scope>NUCLEOTIDE SEQUENCE [LARGE SCALE GENOMIC DNA]</scope>
    <source>
        <strain evidence="6 7">FW300-N2E2</strain>
    </source>
</reference>
<dbReference type="CDD" id="cd08472">
    <property type="entry name" value="PBP2_CrgA_like_3"/>
    <property type="match status" value="1"/>
</dbReference>
<dbReference type="FunFam" id="1.10.10.10:FF:000001">
    <property type="entry name" value="LysR family transcriptional regulator"/>
    <property type="match status" value="1"/>
</dbReference>
<dbReference type="SUPFAM" id="SSF46785">
    <property type="entry name" value="Winged helix' DNA-binding domain"/>
    <property type="match status" value="1"/>
</dbReference>
<name>A0A159ZT72_PSEFL</name>
<dbReference type="Gene3D" id="3.40.190.290">
    <property type="match status" value="1"/>
</dbReference>
<protein>
    <submittedName>
        <fullName evidence="6">Transcriptional regulator</fullName>
    </submittedName>
</protein>
<evidence type="ECO:0000313" key="7">
    <source>
        <dbReference type="Proteomes" id="UP000076083"/>
    </source>
</evidence>
<dbReference type="InterPro" id="IPR036390">
    <property type="entry name" value="WH_DNA-bd_sf"/>
</dbReference>
<evidence type="ECO:0000256" key="4">
    <source>
        <dbReference type="ARBA" id="ARBA00023163"/>
    </source>
</evidence>
<dbReference type="InterPro" id="IPR036388">
    <property type="entry name" value="WH-like_DNA-bd_sf"/>
</dbReference>
<accession>A0A159ZT72</accession>
<dbReference type="RefSeq" id="WP_063321251.1">
    <property type="nucleotide sequence ID" value="NZ_CP015225.1"/>
</dbReference>
<dbReference type="InterPro" id="IPR005119">
    <property type="entry name" value="LysR_subst-bd"/>
</dbReference>
<comment type="similarity">
    <text evidence="1">Belongs to the LysR transcriptional regulatory family.</text>
</comment>
<dbReference type="EMBL" id="CP015225">
    <property type="protein sequence ID" value="AMZ70655.1"/>
    <property type="molecule type" value="Genomic_DNA"/>
</dbReference>
<dbReference type="InterPro" id="IPR000847">
    <property type="entry name" value="LysR_HTH_N"/>
</dbReference>
<dbReference type="Gene3D" id="1.10.10.10">
    <property type="entry name" value="Winged helix-like DNA-binding domain superfamily/Winged helix DNA-binding domain"/>
    <property type="match status" value="1"/>
</dbReference>
<dbReference type="PANTHER" id="PTHR30537:SF72">
    <property type="entry name" value="LYSR FAMILY TRANSCRIPTIONAL REGULATOR"/>
    <property type="match status" value="1"/>
</dbReference>
<dbReference type="AlphaFoldDB" id="A0A159ZT72"/>
<evidence type="ECO:0000259" key="5">
    <source>
        <dbReference type="PROSITE" id="PS50931"/>
    </source>
</evidence>
<dbReference type="Proteomes" id="UP000076083">
    <property type="component" value="Chromosome"/>
</dbReference>
<dbReference type="FunFam" id="3.40.190.290:FF:000001">
    <property type="entry name" value="Transcriptional regulator, LysR family"/>
    <property type="match status" value="1"/>
</dbReference>
<dbReference type="Pfam" id="PF00126">
    <property type="entry name" value="HTH_1"/>
    <property type="match status" value="1"/>
</dbReference>
<feature type="domain" description="HTH lysR-type" evidence="5">
    <location>
        <begin position="1"/>
        <end position="59"/>
    </location>
</feature>
<dbReference type="PANTHER" id="PTHR30537">
    <property type="entry name" value="HTH-TYPE TRANSCRIPTIONAL REGULATOR"/>
    <property type="match status" value="1"/>
</dbReference>
<organism evidence="6 7">
    <name type="scientific">Pseudomonas fluorescens</name>
    <dbReference type="NCBI Taxonomy" id="294"/>
    <lineage>
        <taxon>Bacteria</taxon>
        <taxon>Pseudomonadati</taxon>
        <taxon>Pseudomonadota</taxon>
        <taxon>Gammaproteobacteria</taxon>
        <taxon>Pseudomonadales</taxon>
        <taxon>Pseudomonadaceae</taxon>
        <taxon>Pseudomonas</taxon>
    </lineage>
</organism>
<dbReference type="GO" id="GO:0043565">
    <property type="term" value="F:sequence-specific DNA binding"/>
    <property type="evidence" value="ECO:0007669"/>
    <property type="project" value="TreeGrafter"/>
</dbReference>
<keyword evidence="2" id="KW-0805">Transcription regulation</keyword>
<dbReference type="GO" id="GO:0003700">
    <property type="term" value="F:DNA-binding transcription factor activity"/>
    <property type="evidence" value="ECO:0007669"/>
    <property type="project" value="InterPro"/>
</dbReference>
<gene>
    <name evidence="6" type="ORF">TK06_05900</name>
</gene>
<evidence type="ECO:0000256" key="2">
    <source>
        <dbReference type="ARBA" id="ARBA00023015"/>
    </source>
</evidence>
<keyword evidence="3" id="KW-0238">DNA-binding</keyword>
<dbReference type="GO" id="GO:0006351">
    <property type="term" value="P:DNA-templated transcription"/>
    <property type="evidence" value="ECO:0007669"/>
    <property type="project" value="TreeGrafter"/>
</dbReference>
<evidence type="ECO:0000313" key="6">
    <source>
        <dbReference type="EMBL" id="AMZ70655.1"/>
    </source>
</evidence>
<dbReference type="SUPFAM" id="SSF53850">
    <property type="entry name" value="Periplasmic binding protein-like II"/>
    <property type="match status" value="1"/>
</dbReference>
<dbReference type="InterPro" id="IPR058163">
    <property type="entry name" value="LysR-type_TF_proteobact-type"/>
</dbReference>
<evidence type="ECO:0000256" key="1">
    <source>
        <dbReference type="ARBA" id="ARBA00009437"/>
    </source>
</evidence>
<proteinExistence type="inferred from homology"/>
<reference evidence="7" key="1">
    <citation type="submission" date="2016-04" db="EMBL/GenBank/DDBJ databases">
        <authorList>
            <person name="Ray J."/>
            <person name="Price M."/>
            <person name="Deutschbauer A."/>
        </authorList>
    </citation>
    <scope>NUCLEOTIDE SEQUENCE [LARGE SCALE GENOMIC DNA]</scope>
    <source>
        <strain evidence="7">FW300-N2E2</strain>
    </source>
</reference>
<keyword evidence="4" id="KW-0804">Transcription</keyword>
<evidence type="ECO:0000256" key="3">
    <source>
        <dbReference type="ARBA" id="ARBA00023125"/>
    </source>
</evidence>
<dbReference type="PROSITE" id="PS50931">
    <property type="entry name" value="HTH_LYSR"/>
    <property type="match status" value="1"/>
</dbReference>
<sequence length="301" mass="33818">MDKLDQYRVFVQVAEMGSFIKAAHALELPRASVSAAIQQLESAMGTRLLHRTTRQVRLTADGMQLLERVRLFLSDAEDIDQLFHVSQRKISGRLNVDVPSRIARRLIAPALPSFLRRYPRLQLALGSTDRAIDLVHEGVDCAVRIGALHDSSLVAHLLGHIALINCASPGYLREHGVPVKPDDLTQGHWSVGYASPSTGRELHWDYFVSGNERQVAVPSRVIVNNAESYIACCVSGTGLIQIPRFDVQHLLDRGELVEVMPEFRAAPMQVSLVYPNRRQRSRRLAVFQEWFEALMRPHLHA</sequence>